<dbReference type="EMBL" id="KZ824940">
    <property type="protein sequence ID" value="RAH73215.1"/>
    <property type="molecule type" value="Genomic_DNA"/>
</dbReference>
<accession>A0ACD1HI27</accession>
<proteinExistence type="predicted"/>
<protein>
    <submittedName>
        <fullName evidence="1">Uncharacterized protein</fullName>
    </submittedName>
</protein>
<evidence type="ECO:0000313" key="1">
    <source>
        <dbReference type="EMBL" id="RAH73215.1"/>
    </source>
</evidence>
<organism evidence="1 2">
    <name type="scientific">Aspergillus aculeatinus CBS 121060</name>
    <dbReference type="NCBI Taxonomy" id="1448322"/>
    <lineage>
        <taxon>Eukaryota</taxon>
        <taxon>Fungi</taxon>
        <taxon>Dikarya</taxon>
        <taxon>Ascomycota</taxon>
        <taxon>Pezizomycotina</taxon>
        <taxon>Eurotiomycetes</taxon>
        <taxon>Eurotiomycetidae</taxon>
        <taxon>Eurotiales</taxon>
        <taxon>Aspergillaceae</taxon>
        <taxon>Aspergillus</taxon>
        <taxon>Aspergillus subgen. Circumdati</taxon>
    </lineage>
</organism>
<gene>
    <name evidence="1" type="ORF">BO66DRAFT_237682</name>
</gene>
<name>A0ACD1HI27_9EURO</name>
<evidence type="ECO:0000313" key="2">
    <source>
        <dbReference type="Proteomes" id="UP000249661"/>
    </source>
</evidence>
<reference evidence="1" key="1">
    <citation type="submission" date="2018-02" db="EMBL/GenBank/DDBJ databases">
        <title>The genomes of Aspergillus section Nigri reveals drivers in fungal speciation.</title>
        <authorList>
            <consortium name="DOE Joint Genome Institute"/>
            <person name="Vesth T.C."/>
            <person name="Nybo J."/>
            <person name="Theobald S."/>
            <person name="Brandl J."/>
            <person name="Frisvad J.C."/>
            <person name="Nielsen K.F."/>
            <person name="Lyhne E.K."/>
            <person name="Kogle M.E."/>
            <person name="Kuo A."/>
            <person name="Riley R."/>
            <person name="Clum A."/>
            <person name="Nolan M."/>
            <person name="Lipzen A."/>
            <person name="Salamov A."/>
            <person name="Henrissat B."/>
            <person name="Wiebenga A."/>
            <person name="De vries R.P."/>
            <person name="Grigoriev I.V."/>
            <person name="Mortensen U.H."/>
            <person name="Andersen M.R."/>
            <person name="Baker S.E."/>
        </authorList>
    </citation>
    <scope>NUCLEOTIDE SEQUENCE</scope>
    <source>
        <strain evidence="1">CBS 121060</strain>
    </source>
</reference>
<sequence>MRQGVNVCKGDAAQFPRFQNKSNNRKIKEMTEIMTDGLARMQWSIDRPPDHLVGGYAISVDEKGPGNHKRHWARTYNVTLAESTRSGPDIWVQQRPKATESKRPRAIVPFAVPIDPKQFPTGRGKTPHRPPCVDKRTQDTKRSPRPGGGFRRNTQNAGKTHEEMGG</sequence>
<dbReference type="Proteomes" id="UP000249661">
    <property type="component" value="Unassembled WGS sequence"/>
</dbReference>
<keyword evidence="2" id="KW-1185">Reference proteome</keyword>